<proteinExistence type="predicted"/>
<dbReference type="Proteomes" id="UP000663887">
    <property type="component" value="Unassembled WGS sequence"/>
</dbReference>
<evidence type="ECO:0000256" key="1">
    <source>
        <dbReference type="SAM" id="MobiDB-lite"/>
    </source>
</evidence>
<dbReference type="EMBL" id="CAJNRG010015783">
    <property type="protein sequence ID" value="CAF2181406.1"/>
    <property type="molecule type" value="Genomic_DNA"/>
</dbReference>
<dbReference type="AlphaFoldDB" id="A0A816YYU7"/>
<evidence type="ECO:0000313" key="2">
    <source>
        <dbReference type="EMBL" id="CAF2181406.1"/>
    </source>
</evidence>
<feature type="non-terminal residue" evidence="2">
    <location>
        <position position="1"/>
    </location>
</feature>
<sequence length="66" mass="7776">TSTLTSSKTKNDFDLNDDEFMDKPDDDDDDNDMPENSKLNIHVTNQSEHGKLFRVKKDYVTFFLFR</sequence>
<protein>
    <submittedName>
        <fullName evidence="2">Uncharacterized protein</fullName>
    </submittedName>
</protein>
<accession>A0A816YYU7</accession>
<reference evidence="2" key="1">
    <citation type="submission" date="2021-02" db="EMBL/GenBank/DDBJ databases">
        <authorList>
            <person name="Nowell W R."/>
        </authorList>
    </citation>
    <scope>NUCLEOTIDE SEQUENCE</scope>
</reference>
<feature type="compositionally biased region" description="Acidic residues" evidence="1">
    <location>
        <begin position="14"/>
        <end position="33"/>
    </location>
</feature>
<organism evidence="2 3">
    <name type="scientific">Rotaria magnacalcarata</name>
    <dbReference type="NCBI Taxonomy" id="392030"/>
    <lineage>
        <taxon>Eukaryota</taxon>
        <taxon>Metazoa</taxon>
        <taxon>Spiralia</taxon>
        <taxon>Gnathifera</taxon>
        <taxon>Rotifera</taxon>
        <taxon>Eurotatoria</taxon>
        <taxon>Bdelloidea</taxon>
        <taxon>Philodinida</taxon>
        <taxon>Philodinidae</taxon>
        <taxon>Rotaria</taxon>
    </lineage>
</organism>
<evidence type="ECO:0000313" key="3">
    <source>
        <dbReference type="Proteomes" id="UP000663887"/>
    </source>
</evidence>
<comment type="caution">
    <text evidence="2">The sequence shown here is derived from an EMBL/GenBank/DDBJ whole genome shotgun (WGS) entry which is preliminary data.</text>
</comment>
<gene>
    <name evidence="2" type="ORF">XDN619_LOCUS31762</name>
</gene>
<feature type="region of interest" description="Disordered" evidence="1">
    <location>
        <begin position="1"/>
        <end position="37"/>
    </location>
</feature>
<name>A0A816YYU7_9BILA</name>